<evidence type="ECO:0000259" key="6">
    <source>
        <dbReference type="PROSITE" id="PS50111"/>
    </source>
</evidence>
<dbReference type="InterPro" id="IPR051310">
    <property type="entry name" value="MCP_chemotaxis"/>
</dbReference>
<feature type="transmembrane region" description="Helical" evidence="5">
    <location>
        <begin position="169"/>
        <end position="192"/>
    </location>
</feature>
<dbReference type="GO" id="GO:0006935">
    <property type="term" value="P:chemotaxis"/>
    <property type="evidence" value="ECO:0007669"/>
    <property type="project" value="UniProtKB-KW"/>
</dbReference>
<dbReference type="GO" id="GO:0004888">
    <property type="term" value="F:transmembrane signaling receptor activity"/>
    <property type="evidence" value="ECO:0007669"/>
    <property type="project" value="TreeGrafter"/>
</dbReference>
<dbReference type="SUPFAM" id="SSF58104">
    <property type="entry name" value="Methyl-accepting chemotaxis protein (MCP) signaling domain"/>
    <property type="match status" value="1"/>
</dbReference>
<dbReference type="Gene3D" id="1.10.287.950">
    <property type="entry name" value="Methyl-accepting chemotaxis protein"/>
    <property type="match status" value="1"/>
</dbReference>
<keyword evidence="4" id="KW-0175">Coiled coil</keyword>
<keyword evidence="3" id="KW-0807">Transducer</keyword>
<gene>
    <name evidence="7" type="ORF">LEP1GSC058_3082</name>
</gene>
<proteinExistence type="inferred from homology"/>
<accession>S3V0E8</accession>
<keyword evidence="5" id="KW-0472">Membrane</keyword>
<keyword evidence="1" id="KW-0145">Chemotaxis</keyword>
<evidence type="ECO:0000256" key="1">
    <source>
        <dbReference type="ARBA" id="ARBA00022500"/>
    </source>
</evidence>
<feature type="coiled-coil region" evidence="4">
    <location>
        <begin position="213"/>
        <end position="247"/>
    </location>
</feature>
<evidence type="ECO:0000256" key="3">
    <source>
        <dbReference type="PROSITE-ProRule" id="PRU00284"/>
    </source>
</evidence>
<dbReference type="Pfam" id="PF00015">
    <property type="entry name" value="MCPsignal"/>
    <property type="match status" value="1"/>
</dbReference>
<dbReference type="GO" id="GO:0005886">
    <property type="term" value="C:plasma membrane"/>
    <property type="evidence" value="ECO:0007669"/>
    <property type="project" value="TreeGrafter"/>
</dbReference>
<keyword evidence="5" id="KW-1133">Transmembrane helix</keyword>
<organism evidence="7 8">
    <name type="scientific">Leptospira fainei serovar Hurstbridge str. BUT 6</name>
    <dbReference type="NCBI Taxonomy" id="1193011"/>
    <lineage>
        <taxon>Bacteria</taxon>
        <taxon>Pseudomonadati</taxon>
        <taxon>Spirochaetota</taxon>
        <taxon>Spirochaetia</taxon>
        <taxon>Leptospirales</taxon>
        <taxon>Leptospiraceae</taxon>
        <taxon>Leptospira</taxon>
    </lineage>
</organism>
<dbReference type="AlphaFoldDB" id="S3V0E8"/>
<dbReference type="PANTHER" id="PTHR43531">
    <property type="entry name" value="PROTEIN ICFG"/>
    <property type="match status" value="1"/>
</dbReference>
<dbReference type="EMBL" id="AKWZ02000010">
    <property type="protein sequence ID" value="EPG74054.1"/>
    <property type="molecule type" value="Genomic_DNA"/>
</dbReference>
<keyword evidence="8" id="KW-1185">Reference proteome</keyword>
<feature type="transmembrane region" description="Helical" evidence="5">
    <location>
        <begin position="108"/>
        <end position="129"/>
    </location>
</feature>
<evidence type="ECO:0000313" key="8">
    <source>
        <dbReference type="Proteomes" id="UP000014540"/>
    </source>
</evidence>
<dbReference type="RefSeq" id="WP_016550515.1">
    <property type="nucleotide sequence ID" value="NZ_AKWZ02000010.1"/>
</dbReference>
<feature type="transmembrane region" description="Helical" evidence="5">
    <location>
        <begin position="136"/>
        <end position="157"/>
    </location>
</feature>
<sequence length="520" mass="56963">MSIENIQFRQEGNLLANKVRIAFSFVMVSINIFALFTVPSDNRWVSLTNTALESAVLFYGIFIIYLTKKGRFSNWLAFSSVISDMIIFSSVFILLISTSSTIEQKISLANLPFFMMAMLFIVMYSGFLLSYKITLIVGYLGIFFLAVMAYVPVYSGAKIPFLAKSPSEMSALLVGVNLIAFTLGIHIASAVVKFMSGAADSASLSAIESGQKSKEAEVTKNRIQNEADALNKNVSNMQNSMDSLNNEIQSQVSSVEEISASVEELSASMDNAGSFVKSQFKKIEDLNRESGTLNKILSEVKYATELLEKTTRESKKYSVEVSNAMDLLNTNFIDIKDSFQKVEDVNKILREIADRTNLLALNASIEAARAGEHGRGFAVVASEVAKLAESAAQNASLISKIITQAGEQISSGNTASSGTKEKMRIQDESFSILVSNLDQLRGKIHEQGKIHDTFLKSFQELFDLSKQLETIASEQKTGTAEVSRALISIEESASSLAENSGTLHSNIEELALQSKRLVND</sequence>
<comment type="similarity">
    <text evidence="2">Belongs to the methyl-accepting chemotaxis (MCP) protein family.</text>
</comment>
<dbReference type="Proteomes" id="UP000014540">
    <property type="component" value="Unassembled WGS sequence"/>
</dbReference>
<dbReference type="SMART" id="SM00283">
    <property type="entry name" value="MA"/>
    <property type="match status" value="1"/>
</dbReference>
<dbReference type="InterPro" id="IPR004089">
    <property type="entry name" value="MCPsignal_dom"/>
</dbReference>
<feature type="transmembrane region" description="Helical" evidence="5">
    <location>
        <begin position="75"/>
        <end position="96"/>
    </location>
</feature>
<evidence type="ECO:0000256" key="2">
    <source>
        <dbReference type="ARBA" id="ARBA00029447"/>
    </source>
</evidence>
<dbReference type="GO" id="GO:0007165">
    <property type="term" value="P:signal transduction"/>
    <property type="evidence" value="ECO:0007669"/>
    <property type="project" value="UniProtKB-KW"/>
</dbReference>
<evidence type="ECO:0000313" key="7">
    <source>
        <dbReference type="EMBL" id="EPG74054.1"/>
    </source>
</evidence>
<feature type="transmembrane region" description="Helical" evidence="5">
    <location>
        <begin position="21"/>
        <end position="38"/>
    </location>
</feature>
<evidence type="ECO:0000256" key="4">
    <source>
        <dbReference type="SAM" id="Coils"/>
    </source>
</evidence>
<dbReference type="PROSITE" id="PS50111">
    <property type="entry name" value="CHEMOTAXIS_TRANSDUC_2"/>
    <property type="match status" value="1"/>
</dbReference>
<dbReference type="STRING" id="1193011.LEP1GSC058_3082"/>
<name>S3V0E8_9LEPT</name>
<comment type="caution">
    <text evidence="7">The sequence shown here is derived from an EMBL/GenBank/DDBJ whole genome shotgun (WGS) entry which is preliminary data.</text>
</comment>
<keyword evidence="5" id="KW-0812">Transmembrane</keyword>
<protein>
    <submittedName>
        <fullName evidence="7">Methyl-accepting chemotaxis protein signaling domain protein</fullName>
    </submittedName>
</protein>
<dbReference type="OrthoDB" id="354666at2"/>
<dbReference type="PANTHER" id="PTHR43531:SF11">
    <property type="entry name" value="METHYL-ACCEPTING CHEMOTAXIS PROTEIN 3"/>
    <property type="match status" value="1"/>
</dbReference>
<feature type="transmembrane region" description="Helical" evidence="5">
    <location>
        <begin position="44"/>
        <end position="66"/>
    </location>
</feature>
<evidence type="ECO:0000256" key="5">
    <source>
        <dbReference type="SAM" id="Phobius"/>
    </source>
</evidence>
<feature type="domain" description="Methyl-accepting transducer" evidence="6">
    <location>
        <begin position="226"/>
        <end position="490"/>
    </location>
</feature>
<reference evidence="7" key="1">
    <citation type="submission" date="2013-04" db="EMBL/GenBank/DDBJ databases">
        <authorList>
            <person name="Harkins D.M."/>
            <person name="Durkin A.S."/>
            <person name="Selengut J.D."/>
            <person name="Sanka R."/>
            <person name="DePew J."/>
            <person name="Purushe J."/>
            <person name="Ahmed A."/>
            <person name="van der Linden H."/>
            <person name="Goris M.G.A."/>
            <person name="Hartskeerl R.A."/>
            <person name="Vinetz J.M."/>
            <person name="Sutton G.G."/>
            <person name="Nelson W.C."/>
            <person name="Fouts D.E."/>
        </authorList>
    </citation>
    <scope>NUCLEOTIDE SEQUENCE [LARGE SCALE GENOMIC DNA]</scope>
    <source>
        <strain evidence="7">BUT 6</strain>
    </source>
</reference>